<keyword evidence="5" id="KW-1185">Reference proteome</keyword>
<dbReference type="PROSITE" id="PS00059">
    <property type="entry name" value="ADH_ZINC"/>
    <property type="match status" value="1"/>
</dbReference>
<dbReference type="AlphaFoldDB" id="A0AA90SKP0"/>
<dbReference type="InterPro" id="IPR013149">
    <property type="entry name" value="ADH-like_C"/>
</dbReference>
<dbReference type="PANTHER" id="PTHR43189:SF1">
    <property type="entry name" value="ZINC-TYPE ALCOHOL DEHYDROGENASE-LIKE PROTEIN C1198.01"/>
    <property type="match status" value="1"/>
</dbReference>
<dbReference type="SUPFAM" id="SSF50129">
    <property type="entry name" value="GroES-like"/>
    <property type="match status" value="1"/>
</dbReference>
<evidence type="ECO:0000313" key="5">
    <source>
        <dbReference type="Proteomes" id="UP001178281"/>
    </source>
</evidence>
<feature type="domain" description="Enoyl reductase (ER)" evidence="3">
    <location>
        <begin position="9"/>
        <end position="379"/>
    </location>
</feature>
<dbReference type="RefSeq" id="WP_220658721.1">
    <property type="nucleotide sequence ID" value="NZ_CBCSFC010000016.1"/>
</dbReference>
<dbReference type="Proteomes" id="UP001178281">
    <property type="component" value="Unassembled WGS sequence"/>
</dbReference>
<dbReference type="Pfam" id="PF08240">
    <property type="entry name" value="ADH_N"/>
    <property type="match status" value="1"/>
</dbReference>
<evidence type="ECO:0000256" key="2">
    <source>
        <dbReference type="RuleBase" id="RU361277"/>
    </source>
</evidence>
<dbReference type="InterPro" id="IPR011032">
    <property type="entry name" value="GroES-like_sf"/>
</dbReference>
<dbReference type="Pfam" id="PF00107">
    <property type="entry name" value="ADH_zinc_N"/>
    <property type="match status" value="1"/>
</dbReference>
<organism evidence="4 5">
    <name type="scientific">Tsukamurella strandjordii</name>
    <dbReference type="NCBI Taxonomy" id="147577"/>
    <lineage>
        <taxon>Bacteria</taxon>
        <taxon>Bacillati</taxon>
        <taxon>Actinomycetota</taxon>
        <taxon>Actinomycetes</taxon>
        <taxon>Mycobacteriales</taxon>
        <taxon>Tsukamurellaceae</taxon>
        <taxon>Tsukamurella</taxon>
    </lineage>
</organism>
<protein>
    <submittedName>
        <fullName evidence="4">Zinc-binding dehydrogenase</fullName>
    </submittedName>
</protein>
<dbReference type="InterPro" id="IPR002328">
    <property type="entry name" value="ADH_Zn_CS"/>
</dbReference>
<dbReference type="SMART" id="SM00829">
    <property type="entry name" value="PKS_ER"/>
    <property type="match status" value="1"/>
</dbReference>
<keyword evidence="2" id="KW-0479">Metal-binding</keyword>
<dbReference type="InterPro" id="IPR013154">
    <property type="entry name" value="ADH-like_N"/>
</dbReference>
<sequence>MKAVVCTEGRLTVEELPAPSPARGQVLLNVTRTGICGSDLHARHHADLVADLADRAGYPDLMRMNQRVVLGHEFVGTVAEYGPGCRKRWAVGTRIVALPTIKVGSEPQLVGLSERAPGSYAEQVLVQESMAMEVPAKLSDEEAALTEPMAVAWHAVRRAEVGRGQTAIVIGCGPIGLAVIAMLRASGVKKIVASDFSPGRRALAKKMGAHVVVDPRTEQPWDAYEPGRNELRSVSDLLDLGVDTMNKLRLVPGPVPWWHVFRLAEKFGETPAGPVVFECVGIPGMIDQLVNSAPLRSRVVVVGVCMEPDTFQPAMAGNKEIDLRFVFGYDPGEFHDTLQMMANGKVDVKPLITGTVGLDGVATAFDALGDPETHAKILIDPSSTVTEP</sequence>
<dbReference type="GO" id="GO:0016491">
    <property type="term" value="F:oxidoreductase activity"/>
    <property type="evidence" value="ECO:0007669"/>
    <property type="project" value="UniProtKB-KW"/>
</dbReference>
<dbReference type="SUPFAM" id="SSF51735">
    <property type="entry name" value="NAD(P)-binding Rossmann-fold domains"/>
    <property type="match status" value="1"/>
</dbReference>
<dbReference type="InterPro" id="IPR036291">
    <property type="entry name" value="NAD(P)-bd_dom_sf"/>
</dbReference>
<dbReference type="EMBL" id="JAUTIX010000002">
    <property type="protein sequence ID" value="MDP0397252.1"/>
    <property type="molecule type" value="Genomic_DNA"/>
</dbReference>
<evidence type="ECO:0000259" key="3">
    <source>
        <dbReference type="SMART" id="SM00829"/>
    </source>
</evidence>
<comment type="cofactor">
    <cofactor evidence="2">
        <name>Zn(2+)</name>
        <dbReference type="ChEBI" id="CHEBI:29105"/>
    </cofactor>
</comment>
<dbReference type="PANTHER" id="PTHR43189">
    <property type="entry name" value="ZINC-TYPE ALCOHOL DEHYDROGENASE-LIKE PROTEIN C1198.01-RELATED"/>
    <property type="match status" value="1"/>
</dbReference>
<evidence type="ECO:0000256" key="1">
    <source>
        <dbReference type="ARBA" id="ARBA00023002"/>
    </source>
</evidence>
<comment type="caution">
    <text evidence="4">The sequence shown here is derived from an EMBL/GenBank/DDBJ whole genome shotgun (WGS) entry which is preliminary data.</text>
</comment>
<comment type="similarity">
    <text evidence="2">Belongs to the zinc-containing alcohol dehydrogenase family.</text>
</comment>
<keyword evidence="2" id="KW-0862">Zinc</keyword>
<keyword evidence="1" id="KW-0560">Oxidoreductase</keyword>
<dbReference type="InterPro" id="IPR020843">
    <property type="entry name" value="ER"/>
</dbReference>
<dbReference type="CDD" id="cd08262">
    <property type="entry name" value="Zn_ADH8"/>
    <property type="match status" value="1"/>
</dbReference>
<reference evidence="4" key="1">
    <citation type="submission" date="2023-08" db="EMBL/GenBank/DDBJ databases">
        <title>The draft genome of Tsukamurella strandjordii strain 050030.</title>
        <authorList>
            <person name="Zhao F."/>
            <person name="Feng Y."/>
            <person name="Zong Z."/>
        </authorList>
    </citation>
    <scope>NUCLEOTIDE SEQUENCE</scope>
    <source>
        <strain evidence="4">050030</strain>
    </source>
</reference>
<gene>
    <name evidence="4" type="ORF">Q7X28_04870</name>
</gene>
<proteinExistence type="inferred from homology"/>
<accession>A0AA90SKP0</accession>
<dbReference type="GO" id="GO:0008270">
    <property type="term" value="F:zinc ion binding"/>
    <property type="evidence" value="ECO:0007669"/>
    <property type="project" value="InterPro"/>
</dbReference>
<name>A0AA90SKP0_9ACTN</name>
<dbReference type="Gene3D" id="3.40.50.720">
    <property type="entry name" value="NAD(P)-binding Rossmann-like Domain"/>
    <property type="match status" value="2"/>
</dbReference>
<dbReference type="Gene3D" id="3.90.180.10">
    <property type="entry name" value="Medium-chain alcohol dehydrogenases, catalytic domain"/>
    <property type="match status" value="2"/>
</dbReference>
<evidence type="ECO:0000313" key="4">
    <source>
        <dbReference type="EMBL" id="MDP0397252.1"/>
    </source>
</evidence>